<dbReference type="SUPFAM" id="SSF50129">
    <property type="entry name" value="GroES-like"/>
    <property type="match status" value="1"/>
</dbReference>
<accession>A0A2T2XKZ1</accession>
<gene>
    <name evidence="3" type="ORF">C7B46_01760</name>
</gene>
<dbReference type="InterPro" id="IPR036291">
    <property type="entry name" value="NAD(P)-bd_dom_sf"/>
</dbReference>
<dbReference type="GO" id="GO:0016628">
    <property type="term" value="F:oxidoreductase activity, acting on the CH-CH group of donors, NAD or NADP as acceptor"/>
    <property type="evidence" value="ECO:0007669"/>
    <property type="project" value="InterPro"/>
</dbReference>
<dbReference type="InterPro" id="IPR011032">
    <property type="entry name" value="GroES-like_sf"/>
</dbReference>
<sequence length="340" mass="36972">MIRRIVVEPATREIFFVKRPVGMVQEDSFRMETRKLPTLGAGDILVRIRYLSVDPYMRGRMNLGRSYAPPFDLGSVMVGGGVGTVEQSRDPNINAGDWVVGQMPWADYCVTSGAGVRVLDESMPPTTALHVLGMTGLTAYFGLLHVGQAKSGDVVVISGAAGAVGSQVGQIAKIIGCKVIGIAGSDAKTQLLQDTYGFDGTINYKTQDLREQLAEICPTGVDVYFDNVGGNITDGVVNYLNDFARIAICGQISLYNSVEPELGPRTLMPLLLTRRATARGFIVGDFAPQFGDALKQLQQWYQKGQLRMLEDVVEGLQNTPQALIRLFRGENVGKQLVRLP</sequence>
<comment type="caution">
    <text evidence="3">The sequence shown here is derived from an EMBL/GenBank/DDBJ whole genome shotgun (WGS) entry which is preliminary data.</text>
</comment>
<dbReference type="FunFam" id="3.40.50.720:FF:000121">
    <property type="entry name" value="Prostaglandin reductase 2"/>
    <property type="match status" value="1"/>
</dbReference>
<dbReference type="CDD" id="cd05288">
    <property type="entry name" value="PGDH"/>
    <property type="match status" value="1"/>
</dbReference>
<dbReference type="Proteomes" id="UP000242972">
    <property type="component" value="Unassembled WGS sequence"/>
</dbReference>
<dbReference type="InterPro" id="IPR045010">
    <property type="entry name" value="MDR_fam"/>
</dbReference>
<dbReference type="InterPro" id="IPR013149">
    <property type="entry name" value="ADH-like_C"/>
</dbReference>
<dbReference type="Gene3D" id="3.90.180.10">
    <property type="entry name" value="Medium-chain alcohol dehydrogenases, catalytic domain"/>
    <property type="match status" value="1"/>
</dbReference>
<keyword evidence="1" id="KW-0560">Oxidoreductase</keyword>
<organism evidence="3 4">
    <name type="scientific">Sulfobacillus benefaciens</name>
    <dbReference type="NCBI Taxonomy" id="453960"/>
    <lineage>
        <taxon>Bacteria</taxon>
        <taxon>Bacillati</taxon>
        <taxon>Bacillota</taxon>
        <taxon>Clostridia</taxon>
        <taxon>Eubacteriales</taxon>
        <taxon>Clostridiales Family XVII. Incertae Sedis</taxon>
        <taxon>Sulfobacillus</taxon>
    </lineage>
</organism>
<dbReference type="Pfam" id="PF16884">
    <property type="entry name" value="ADH_N_2"/>
    <property type="match status" value="1"/>
</dbReference>
<dbReference type="InterPro" id="IPR041694">
    <property type="entry name" value="ADH_N_2"/>
</dbReference>
<dbReference type="PANTHER" id="PTHR43205:SF7">
    <property type="entry name" value="PROSTAGLANDIN REDUCTASE 1"/>
    <property type="match status" value="1"/>
</dbReference>
<evidence type="ECO:0000256" key="1">
    <source>
        <dbReference type="ARBA" id="ARBA00023002"/>
    </source>
</evidence>
<dbReference type="AlphaFoldDB" id="A0A2T2XKZ1"/>
<dbReference type="PANTHER" id="PTHR43205">
    <property type="entry name" value="PROSTAGLANDIN REDUCTASE"/>
    <property type="match status" value="1"/>
</dbReference>
<evidence type="ECO:0000313" key="4">
    <source>
        <dbReference type="Proteomes" id="UP000242972"/>
    </source>
</evidence>
<protein>
    <submittedName>
        <fullName evidence="3">NADP-dependent oxidoreductase</fullName>
    </submittedName>
</protein>
<proteinExistence type="predicted"/>
<dbReference type="SMART" id="SM00829">
    <property type="entry name" value="PKS_ER"/>
    <property type="match status" value="1"/>
</dbReference>
<evidence type="ECO:0000259" key="2">
    <source>
        <dbReference type="SMART" id="SM00829"/>
    </source>
</evidence>
<feature type="domain" description="Enoyl reductase (ER)" evidence="2">
    <location>
        <begin position="25"/>
        <end position="337"/>
    </location>
</feature>
<dbReference type="EMBL" id="PXYW01000003">
    <property type="protein sequence ID" value="PSR35160.1"/>
    <property type="molecule type" value="Genomic_DNA"/>
</dbReference>
<dbReference type="SUPFAM" id="SSF51735">
    <property type="entry name" value="NAD(P)-binding Rossmann-fold domains"/>
    <property type="match status" value="1"/>
</dbReference>
<dbReference type="InterPro" id="IPR020843">
    <property type="entry name" value="ER"/>
</dbReference>
<reference evidence="3 4" key="1">
    <citation type="journal article" date="2014" name="BMC Genomics">
        <title>Comparison of environmental and isolate Sulfobacillus genomes reveals diverse carbon, sulfur, nitrogen, and hydrogen metabolisms.</title>
        <authorList>
            <person name="Justice N.B."/>
            <person name="Norman A."/>
            <person name="Brown C.T."/>
            <person name="Singh A."/>
            <person name="Thomas B.C."/>
            <person name="Banfield J.F."/>
        </authorList>
    </citation>
    <scope>NUCLEOTIDE SEQUENCE [LARGE SCALE GENOMIC DNA]</scope>
    <source>
        <strain evidence="3">AMDSBA4</strain>
    </source>
</reference>
<dbReference type="Pfam" id="PF00107">
    <property type="entry name" value="ADH_zinc_N"/>
    <property type="match status" value="1"/>
</dbReference>
<evidence type="ECO:0000313" key="3">
    <source>
        <dbReference type="EMBL" id="PSR35160.1"/>
    </source>
</evidence>
<dbReference type="Gene3D" id="3.40.50.720">
    <property type="entry name" value="NAD(P)-binding Rossmann-like Domain"/>
    <property type="match status" value="1"/>
</dbReference>
<name>A0A2T2XKZ1_9FIRM</name>